<dbReference type="EMBL" id="JANBPU010000647">
    <property type="protein sequence ID" value="KAJ1910003.1"/>
    <property type="molecule type" value="Genomic_DNA"/>
</dbReference>
<feature type="compositionally biased region" description="Polar residues" evidence="8">
    <location>
        <begin position="30"/>
        <end position="40"/>
    </location>
</feature>
<dbReference type="GO" id="GO:0005774">
    <property type="term" value="C:vacuolar membrane"/>
    <property type="evidence" value="ECO:0007669"/>
    <property type="project" value="UniProtKB-ARBA"/>
</dbReference>
<feature type="transmembrane region" description="Helical" evidence="9">
    <location>
        <begin position="292"/>
        <end position="317"/>
    </location>
</feature>
<dbReference type="GO" id="GO:0006874">
    <property type="term" value="P:intracellular calcium ion homeostasis"/>
    <property type="evidence" value="ECO:0007669"/>
    <property type="project" value="TreeGrafter"/>
</dbReference>
<dbReference type="PANTHER" id="PTHR31503">
    <property type="entry name" value="VACUOLAR CALCIUM ION TRANSPORTER"/>
    <property type="match status" value="1"/>
</dbReference>
<evidence type="ECO:0000313" key="12">
    <source>
        <dbReference type="EMBL" id="KAJ1910003.1"/>
    </source>
</evidence>
<gene>
    <name evidence="12" type="ORF">H4219_006300</name>
</gene>
<dbReference type="AlphaFoldDB" id="A0A9W7ZTA2"/>
<feature type="region of interest" description="Disordered" evidence="8">
    <location>
        <begin position="362"/>
        <end position="400"/>
    </location>
</feature>
<feature type="transmembrane region" description="Helical" evidence="9">
    <location>
        <begin position="809"/>
        <end position="827"/>
    </location>
</feature>
<feature type="domain" description="Sodium/calcium exchanger membrane region" evidence="10">
    <location>
        <begin position="808"/>
        <end position="976"/>
    </location>
</feature>
<feature type="domain" description="Sodium/calcium exchanger membrane region" evidence="10">
    <location>
        <begin position="458"/>
        <end position="573"/>
    </location>
</feature>
<evidence type="ECO:0000259" key="10">
    <source>
        <dbReference type="Pfam" id="PF01699"/>
    </source>
</evidence>
<evidence type="ECO:0000256" key="3">
    <source>
        <dbReference type="ARBA" id="ARBA00022448"/>
    </source>
</evidence>
<evidence type="ECO:0000256" key="7">
    <source>
        <dbReference type="ARBA" id="ARBA00023136"/>
    </source>
</evidence>
<dbReference type="Pfam" id="PF01699">
    <property type="entry name" value="Na_Ca_ex"/>
    <property type="match status" value="2"/>
</dbReference>
<protein>
    <submittedName>
        <fullName evidence="12">Uncharacterized protein</fullName>
    </submittedName>
</protein>
<evidence type="ECO:0000256" key="2">
    <source>
        <dbReference type="ARBA" id="ARBA00008170"/>
    </source>
</evidence>
<dbReference type="GO" id="GO:0015369">
    <property type="term" value="F:calcium:proton antiporter activity"/>
    <property type="evidence" value="ECO:0007669"/>
    <property type="project" value="TreeGrafter"/>
</dbReference>
<comment type="caution">
    <text evidence="12">The sequence shown here is derived from an EMBL/GenBank/DDBJ whole genome shotgun (WGS) entry which is preliminary data.</text>
</comment>
<feature type="transmembrane region" description="Helical" evidence="9">
    <location>
        <begin position="182"/>
        <end position="206"/>
    </location>
</feature>
<feature type="region of interest" description="Disordered" evidence="8">
    <location>
        <begin position="692"/>
        <end position="721"/>
    </location>
</feature>
<feature type="transmembrane region" description="Helical" evidence="9">
    <location>
        <begin position="487"/>
        <end position="509"/>
    </location>
</feature>
<dbReference type="InterPro" id="IPR005185">
    <property type="entry name" value="YccF"/>
</dbReference>
<keyword evidence="5 9" id="KW-1133">Transmembrane helix</keyword>
<feature type="transmembrane region" description="Helical" evidence="9">
    <location>
        <begin position="557"/>
        <end position="575"/>
    </location>
</feature>
<evidence type="ECO:0000313" key="13">
    <source>
        <dbReference type="Proteomes" id="UP001150538"/>
    </source>
</evidence>
<feature type="transmembrane region" description="Helical" evidence="9">
    <location>
        <begin position="847"/>
        <end position="868"/>
    </location>
</feature>
<evidence type="ECO:0000256" key="5">
    <source>
        <dbReference type="ARBA" id="ARBA00022989"/>
    </source>
</evidence>
<comment type="subcellular location">
    <subcellularLocation>
        <location evidence="1">Endomembrane system</location>
        <topology evidence="1">Multi-pass membrane protein</topology>
    </subcellularLocation>
</comment>
<keyword evidence="7 9" id="KW-0472">Membrane</keyword>
<keyword evidence="3" id="KW-0813">Transport</keyword>
<evidence type="ECO:0000256" key="6">
    <source>
        <dbReference type="ARBA" id="ARBA00023065"/>
    </source>
</evidence>
<keyword evidence="6" id="KW-0406">Ion transport</keyword>
<evidence type="ECO:0000256" key="1">
    <source>
        <dbReference type="ARBA" id="ARBA00004127"/>
    </source>
</evidence>
<dbReference type="InterPro" id="IPR004713">
    <property type="entry name" value="CaH_exchang"/>
</dbReference>
<feature type="transmembrane region" description="Helical" evidence="9">
    <location>
        <begin position="455"/>
        <end position="475"/>
    </location>
</feature>
<keyword evidence="4 9" id="KW-0812">Transmembrane</keyword>
<comment type="similarity">
    <text evidence="2">Belongs to the Ca(2+):cation antiporter (CaCA) (TC 2.A.19) family.</text>
</comment>
<feature type="transmembrane region" description="Helical" evidence="9">
    <location>
        <begin position="521"/>
        <end position="545"/>
    </location>
</feature>
<feature type="region of interest" description="Disordered" evidence="8">
    <location>
        <begin position="1"/>
        <end position="108"/>
    </location>
</feature>
<feature type="compositionally biased region" description="Basic residues" evidence="8">
    <location>
        <begin position="90"/>
        <end position="105"/>
    </location>
</feature>
<evidence type="ECO:0000256" key="8">
    <source>
        <dbReference type="SAM" id="MobiDB-lite"/>
    </source>
</evidence>
<evidence type="ECO:0000256" key="9">
    <source>
        <dbReference type="SAM" id="Phobius"/>
    </source>
</evidence>
<evidence type="ECO:0000256" key="4">
    <source>
        <dbReference type="ARBA" id="ARBA00022692"/>
    </source>
</evidence>
<dbReference type="InterPro" id="IPR044880">
    <property type="entry name" value="NCX_ion-bd_dom_sf"/>
</dbReference>
<keyword evidence="13" id="KW-1185">Reference proteome</keyword>
<dbReference type="GO" id="GO:0012505">
    <property type="term" value="C:endomembrane system"/>
    <property type="evidence" value="ECO:0007669"/>
    <property type="project" value="UniProtKB-SubCell"/>
</dbReference>
<feature type="compositionally biased region" description="Polar residues" evidence="8">
    <location>
        <begin position="13"/>
        <end position="22"/>
    </location>
</feature>
<dbReference type="InterPro" id="IPR004837">
    <property type="entry name" value="NaCa_Exmemb"/>
</dbReference>
<feature type="compositionally biased region" description="Acidic residues" evidence="8">
    <location>
        <begin position="373"/>
        <end position="393"/>
    </location>
</feature>
<evidence type="ECO:0000259" key="11">
    <source>
        <dbReference type="Pfam" id="PF03733"/>
    </source>
</evidence>
<dbReference type="Gene3D" id="1.20.1420.30">
    <property type="entry name" value="NCX, central ion-binding region"/>
    <property type="match status" value="2"/>
</dbReference>
<feature type="transmembrane region" description="Helical" evidence="9">
    <location>
        <begin position="938"/>
        <end position="955"/>
    </location>
</feature>
<dbReference type="OrthoDB" id="16982at2759"/>
<sequence>MTKKHSERPSKGKASSQANSPESMRRPPNYLQQNEGQQNPGVAENAQRPRNSRAGSSSKRVSYALEPDYMSESGYTSDDSVQLGGSPHSARYHHHHRHHRQHRSPKIRDIDSDAVDAEDAVEGQPKTVRGRQHFMNDWHMFGFRPWKSALYKKSRSVTRAAFMALHSPPDRTQRIYRSPGNILWTLLFGWWMALVCMAAGSLLTIIPFGGREYSRVVFGLASYLFWPFGRSVERIKTKSNNNPETPSTAIATASGALRTSCNETGDHEVVPLLGSGEHPPRNLAKFSGLGRAFYYLLFLVAINPVLLVVSVAMWLFVFTIPMGKLTFTLSRYLWRDPLSLHFNPKFKDASAEALYPASSARQSAQQGHGGSSDSDEEAGDSAQDNEAESSEEEPVYHPPPTTLLCTNHAMGLYYYKYTVDGVNILFIDLLFVALYVLTASFILKPIVGEDSPLVNPQLLFCLCIVSIIPLAYLIGQAVSSISAQSTLGMGAVINATFGSIVEIILYAIALNEGRSELVEGALIGSFLSGMLLMPGTSMIAGGYIYKVQRFNAKSAGVTATLIIMSIIAAFAPTLFYQTFGEWELVCNDEVPTGSVHPSTISTHCKQLQPPAYDNQFYKERVRPFMYLCAAILPTAYLIGLWFTLRTHSKHIYAPQQRLSTTLRSVSRSIITSLIPEVIRHVLPTRGPANQQELPGINPSYTQHGSSTPQVFTPTPQISTTEPACEDASASQCAPKIRRHRSTSHVVDIQAPFVPDVPALNELPLIPAADPDDLPPDFELLAASIDNEASSGDGGHGGHDAPNWSKTKSAIILCVCTVVFALIAEVLVKTVDYVMKEIGMDDRYKLMGITVFSIAPNVTEFVNAIAFAIKDNIALSIEIGNAYTIQVALLQIPALVAFSAFFGPGSITETLSKVFAFIEPPQTQDNISKHVFTLMFPRWDVITVLFSVFLLTYMLIEGKANYFKGSILCLSYLVWVASYCYEPIHP</sequence>
<accession>A0A9W7ZTA2</accession>
<dbReference type="Proteomes" id="UP001150538">
    <property type="component" value="Unassembled WGS sequence"/>
</dbReference>
<organism evidence="12 13">
    <name type="scientific">Mycoemilia scoparia</name>
    <dbReference type="NCBI Taxonomy" id="417184"/>
    <lineage>
        <taxon>Eukaryota</taxon>
        <taxon>Fungi</taxon>
        <taxon>Fungi incertae sedis</taxon>
        <taxon>Zoopagomycota</taxon>
        <taxon>Kickxellomycotina</taxon>
        <taxon>Kickxellomycetes</taxon>
        <taxon>Kickxellales</taxon>
        <taxon>Kickxellaceae</taxon>
        <taxon>Mycoemilia</taxon>
    </lineage>
</organism>
<dbReference type="Pfam" id="PF03733">
    <property type="entry name" value="YccF"/>
    <property type="match status" value="1"/>
</dbReference>
<feature type="domain" description="Inner membrane component" evidence="11">
    <location>
        <begin position="180"/>
        <end position="230"/>
    </location>
</feature>
<reference evidence="12" key="1">
    <citation type="submission" date="2022-07" db="EMBL/GenBank/DDBJ databases">
        <title>Phylogenomic reconstructions and comparative analyses of Kickxellomycotina fungi.</title>
        <authorList>
            <person name="Reynolds N.K."/>
            <person name="Stajich J.E."/>
            <person name="Barry K."/>
            <person name="Grigoriev I.V."/>
            <person name="Crous P."/>
            <person name="Smith M.E."/>
        </authorList>
    </citation>
    <scope>NUCLEOTIDE SEQUENCE</scope>
    <source>
        <strain evidence="12">NBRC 100468</strain>
    </source>
</reference>
<name>A0A9W7ZTA2_9FUNG</name>
<proteinExistence type="inferred from homology"/>
<dbReference type="PANTHER" id="PTHR31503:SF10">
    <property type="entry name" value="VNX1 PROTEIN"/>
    <property type="match status" value="1"/>
</dbReference>
<feature type="transmembrane region" description="Helical" evidence="9">
    <location>
        <begin position="624"/>
        <end position="644"/>
    </location>
</feature>
<feature type="transmembrane region" description="Helical" evidence="9">
    <location>
        <begin position="422"/>
        <end position="443"/>
    </location>
</feature>